<dbReference type="GO" id="GO:0005096">
    <property type="term" value="F:GTPase activator activity"/>
    <property type="evidence" value="ECO:0007669"/>
    <property type="project" value="TreeGrafter"/>
</dbReference>
<dbReference type="EMBL" id="JACGWJ010000020">
    <property type="protein sequence ID" value="KAL0341274.1"/>
    <property type="molecule type" value="Genomic_DNA"/>
</dbReference>
<dbReference type="GO" id="GO:0019905">
    <property type="term" value="F:syntaxin binding"/>
    <property type="evidence" value="ECO:0007669"/>
    <property type="project" value="TreeGrafter"/>
</dbReference>
<dbReference type="GO" id="GO:0006893">
    <property type="term" value="P:Golgi to plasma membrane transport"/>
    <property type="evidence" value="ECO:0007669"/>
    <property type="project" value="TreeGrafter"/>
</dbReference>
<dbReference type="Pfam" id="PF00957">
    <property type="entry name" value="Synaptobrevin"/>
    <property type="match status" value="1"/>
</dbReference>
<dbReference type="GO" id="GO:0006887">
    <property type="term" value="P:exocytosis"/>
    <property type="evidence" value="ECO:0007669"/>
    <property type="project" value="TreeGrafter"/>
</dbReference>
<feature type="region of interest" description="Disordered" evidence="5">
    <location>
        <begin position="137"/>
        <end position="163"/>
    </location>
</feature>
<proteinExistence type="predicted"/>
<comment type="subcellular location">
    <subcellularLocation>
        <location evidence="1">Cytoplasm</location>
    </subcellularLocation>
</comment>
<dbReference type="GO" id="GO:0045159">
    <property type="term" value="F:myosin II binding"/>
    <property type="evidence" value="ECO:0007669"/>
    <property type="project" value="TreeGrafter"/>
</dbReference>
<evidence type="ECO:0000256" key="5">
    <source>
        <dbReference type="SAM" id="MobiDB-lite"/>
    </source>
</evidence>
<evidence type="ECO:0000259" key="6">
    <source>
        <dbReference type="PROSITE" id="PS50892"/>
    </source>
</evidence>
<reference evidence="7" key="2">
    <citation type="journal article" date="2024" name="Plant">
        <title>Genomic evolution and insights into agronomic trait innovations of Sesamum species.</title>
        <authorList>
            <person name="Miao H."/>
            <person name="Wang L."/>
            <person name="Qu L."/>
            <person name="Liu H."/>
            <person name="Sun Y."/>
            <person name="Le M."/>
            <person name="Wang Q."/>
            <person name="Wei S."/>
            <person name="Zheng Y."/>
            <person name="Lin W."/>
            <person name="Duan Y."/>
            <person name="Cao H."/>
            <person name="Xiong S."/>
            <person name="Wang X."/>
            <person name="Wei L."/>
            <person name="Li C."/>
            <person name="Ma Q."/>
            <person name="Ju M."/>
            <person name="Zhao R."/>
            <person name="Li G."/>
            <person name="Mu C."/>
            <person name="Tian Q."/>
            <person name="Mei H."/>
            <person name="Zhang T."/>
            <person name="Gao T."/>
            <person name="Zhang H."/>
        </authorList>
    </citation>
    <scope>NUCLEOTIDE SEQUENCE</scope>
    <source>
        <strain evidence="7">G02</strain>
    </source>
</reference>
<keyword evidence="2" id="KW-0963">Cytoplasm</keyword>
<sequence>MNSGQPPSVHPSLPPTVSLINVHDKKLSCFRMPESLPCLHDKALAVAADADVNFSHNQKKSGMPGFVSHVIKGLKGVKEEQDINYKEAREILIAHLEKIFSRFPFSDPYNSYDLEDMELQIDDVEIDIDEPVLVVSSSQNSSDNIKGKESEREKLFEGSSTDVKPTTRTREEIIAKYRKTGDAAGAASEARNKLMERKEKLEQLSRQTAELQSGAENFSSLAHQLAKNMEKRKWWNL</sequence>
<feature type="domain" description="V-SNARE coiled-coil homology" evidence="6">
    <location>
        <begin position="172"/>
        <end position="236"/>
    </location>
</feature>
<name>A0AAW2NEF5_SESRA</name>
<dbReference type="GO" id="GO:0005737">
    <property type="term" value="C:cytoplasm"/>
    <property type="evidence" value="ECO:0007669"/>
    <property type="project" value="UniProtKB-SubCell"/>
</dbReference>
<evidence type="ECO:0000256" key="3">
    <source>
        <dbReference type="PROSITE-ProRule" id="PRU00290"/>
    </source>
</evidence>
<comment type="caution">
    <text evidence="7">The sequence shown here is derived from an EMBL/GenBank/DDBJ whole genome shotgun (WGS) entry which is preliminary data.</text>
</comment>
<feature type="coiled-coil region" evidence="4">
    <location>
        <begin position="184"/>
        <end position="211"/>
    </location>
</feature>
<accession>A0AAW2NEF5</accession>
<evidence type="ECO:0000256" key="4">
    <source>
        <dbReference type="SAM" id="Coils"/>
    </source>
</evidence>
<dbReference type="CDD" id="cd15873">
    <property type="entry name" value="R-SNARE_STXBP5_6"/>
    <property type="match status" value="1"/>
</dbReference>
<evidence type="ECO:0000313" key="7">
    <source>
        <dbReference type="EMBL" id="KAL0341274.1"/>
    </source>
</evidence>
<dbReference type="InterPro" id="IPR042855">
    <property type="entry name" value="V_SNARE_CC"/>
</dbReference>
<organism evidence="7">
    <name type="scientific">Sesamum radiatum</name>
    <name type="common">Black benniseed</name>
    <dbReference type="NCBI Taxonomy" id="300843"/>
    <lineage>
        <taxon>Eukaryota</taxon>
        <taxon>Viridiplantae</taxon>
        <taxon>Streptophyta</taxon>
        <taxon>Embryophyta</taxon>
        <taxon>Tracheophyta</taxon>
        <taxon>Spermatophyta</taxon>
        <taxon>Magnoliopsida</taxon>
        <taxon>eudicotyledons</taxon>
        <taxon>Gunneridae</taxon>
        <taxon>Pentapetalae</taxon>
        <taxon>asterids</taxon>
        <taxon>lamiids</taxon>
        <taxon>Lamiales</taxon>
        <taxon>Pedaliaceae</taxon>
        <taxon>Sesamum</taxon>
    </lineage>
</organism>
<dbReference type="Gene3D" id="1.20.5.110">
    <property type="match status" value="1"/>
</dbReference>
<evidence type="ECO:0000256" key="2">
    <source>
        <dbReference type="ARBA" id="ARBA00022490"/>
    </source>
</evidence>
<dbReference type="PANTHER" id="PTHR10241:SF38">
    <property type="entry name" value="TRANSDUCIN FAMILY PROTEIN _ WD-40 REPEAT FAMILY PROTEIN"/>
    <property type="match status" value="1"/>
</dbReference>
<protein>
    <recommendedName>
        <fullName evidence="6">V-SNARE coiled-coil homology domain-containing protein</fullName>
    </recommendedName>
</protein>
<reference evidence="7" key="1">
    <citation type="submission" date="2020-06" db="EMBL/GenBank/DDBJ databases">
        <authorList>
            <person name="Li T."/>
            <person name="Hu X."/>
            <person name="Zhang T."/>
            <person name="Song X."/>
            <person name="Zhang H."/>
            <person name="Dai N."/>
            <person name="Sheng W."/>
            <person name="Hou X."/>
            <person name="Wei L."/>
        </authorList>
    </citation>
    <scope>NUCLEOTIDE SEQUENCE</scope>
    <source>
        <strain evidence="7">G02</strain>
        <tissue evidence="7">Leaf</tissue>
    </source>
</reference>
<dbReference type="SUPFAM" id="SSF58038">
    <property type="entry name" value="SNARE fusion complex"/>
    <property type="match status" value="1"/>
</dbReference>
<dbReference type="PANTHER" id="PTHR10241">
    <property type="entry name" value="LETHAL 2 GIANT LARVAE PROTEIN"/>
    <property type="match status" value="1"/>
</dbReference>
<dbReference type="PROSITE" id="PS50892">
    <property type="entry name" value="V_SNARE"/>
    <property type="match status" value="1"/>
</dbReference>
<gene>
    <name evidence="7" type="ORF">Sradi_4644200</name>
</gene>
<feature type="compositionally biased region" description="Basic and acidic residues" evidence="5">
    <location>
        <begin position="145"/>
        <end position="156"/>
    </location>
</feature>
<dbReference type="AlphaFoldDB" id="A0AAW2NEF5"/>
<evidence type="ECO:0000256" key="1">
    <source>
        <dbReference type="ARBA" id="ARBA00004496"/>
    </source>
</evidence>
<keyword evidence="3 4" id="KW-0175">Coiled coil</keyword>
<dbReference type="GO" id="GO:0005886">
    <property type="term" value="C:plasma membrane"/>
    <property type="evidence" value="ECO:0007669"/>
    <property type="project" value="TreeGrafter"/>
</dbReference>